<name>A0A2A8ZZS1_BACCE</name>
<proteinExistence type="predicted"/>
<gene>
    <name evidence="1" type="ORF">CN307_13620</name>
</gene>
<sequence length="43" mass="4547">MKKTFFGLVGVITALTLIFGAQSPTETQKAIDVVQYAHGNHGG</sequence>
<comment type="caution">
    <text evidence="1">The sequence shown here is derived from an EMBL/GenBank/DDBJ whole genome shotgun (WGS) entry which is preliminary data.</text>
</comment>
<evidence type="ECO:0000313" key="1">
    <source>
        <dbReference type="EMBL" id="PFE14913.1"/>
    </source>
</evidence>
<accession>A0A2A8ZZS1</accession>
<dbReference type="EMBL" id="NTRR01000021">
    <property type="protein sequence ID" value="PFE14913.1"/>
    <property type="molecule type" value="Genomic_DNA"/>
</dbReference>
<reference evidence="1 2" key="1">
    <citation type="submission" date="2017-09" db="EMBL/GenBank/DDBJ databases">
        <title>Large-scale bioinformatics analysis of Bacillus genomes uncovers conserved roles of natural products in bacterial physiology.</title>
        <authorList>
            <consortium name="Agbiome Team Llc"/>
            <person name="Bleich R.M."/>
            <person name="Grubbs K.J."/>
            <person name="Santa Maria K.C."/>
            <person name="Allen S.E."/>
            <person name="Farag S."/>
            <person name="Shank E.A."/>
            <person name="Bowers A."/>
        </authorList>
    </citation>
    <scope>NUCLEOTIDE SEQUENCE [LARGE SCALE GENOMIC DNA]</scope>
    <source>
        <strain evidence="1 2">AFS022681</strain>
    </source>
</reference>
<dbReference type="AlphaFoldDB" id="A0A2A8ZZS1"/>
<organism evidence="1 2">
    <name type="scientific">Bacillus cereus</name>
    <dbReference type="NCBI Taxonomy" id="1396"/>
    <lineage>
        <taxon>Bacteria</taxon>
        <taxon>Bacillati</taxon>
        <taxon>Bacillota</taxon>
        <taxon>Bacilli</taxon>
        <taxon>Bacillales</taxon>
        <taxon>Bacillaceae</taxon>
        <taxon>Bacillus</taxon>
        <taxon>Bacillus cereus group</taxon>
    </lineage>
</organism>
<dbReference type="RefSeq" id="WP_098342735.1">
    <property type="nucleotide sequence ID" value="NZ_NTRR01000021.1"/>
</dbReference>
<dbReference type="Proteomes" id="UP000220032">
    <property type="component" value="Unassembled WGS sequence"/>
</dbReference>
<evidence type="ECO:0000313" key="2">
    <source>
        <dbReference type="Proteomes" id="UP000220032"/>
    </source>
</evidence>
<protein>
    <submittedName>
        <fullName evidence="1">Phr family secreted Rap phosphatase inhibitor</fullName>
    </submittedName>
</protein>